<dbReference type="AlphaFoldDB" id="A0A0E9W159"/>
<reference evidence="1" key="2">
    <citation type="journal article" date="2015" name="Fish Shellfish Immunol.">
        <title>Early steps in the European eel (Anguilla anguilla)-Vibrio vulnificus interaction in the gills: Role of the RtxA13 toxin.</title>
        <authorList>
            <person name="Callol A."/>
            <person name="Pajuelo D."/>
            <person name="Ebbesson L."/>
            <person name="Teles M."/>
            <person name="MacKenzie S."/>
            <person name="Amaro C."/>
        </authorList>
    </citation>
    <scope>NUCLEOTIDE SEQUENCE</scope>
</reference>
<reference evidence="1" key="1">
    <citation type="submission" date="2014-11" db="EMBL/GenBank/DDBJ databases">
        <authorList>
            <person name="Amaro Gonzalez C."/>
        </authorList>
    </citation>
    <scope>NUCLEOTIDE SEQUENCE</scope>
</reference>
<protein>
    <submittedName>
        <fullName evidence="1">Uncharacterized protein</fullName>
    </submittedName>
</protein>
<evidence type="ECO:0000313" key="1">
    <source>
        <dbReference type="EMBL" id="JAH84119.1"/>
    </source>
</evidence>
<name>A0A0E9W159_ANGAN</name>
<sequence length="64" mass="7133">MGPSAHCRWLLPLSQNTSAVRFYCQEMVRPQTLISGLRGNQSGSFSKDRGPVRQAVSPWLIVNC</sequence>
<accession>A0A0E9W159</accession>
<dbReference type="EMBL" id="GBXM01024458">
    <property type="protein sequence ID" value="JAH84119.1"/>
    <property type="molecule type" value="Transcribed_RNA"/>
</dbReference>
<proteinExistence type="predicted"/>
<organism evidence="1">
    <name type="scientific">Anguilla anguilla</name>
    <name type="common">European freshwater eel</name>
    <name type="synonym">Muraena anguilla</name>
    <dbReference type="NCBI Taxonomy" id="7936"/>
    <lineage>
        <taxon>Eukaryota</taxon>
        <taxon>Metazoa</taxon>
        <taxon>Chordata</taxon>
        <taxon>Craniata</taxon>
        <taxon>Vertebrata</taxon>
        <taxon>Euteleostomi</taxon>
        <taxon>Actinopterygii</taxon>
        <taxon>Neopterygii</taxon>
        <taxon>Teleostei</taxon>
        <taxon>Anguilliformes</taxon>
        <taxon>Anguillidae</taxon>
        <taxon>Anguilla</taxon>
    </lineage>
</organism>